<feature type="domain" description="GGDEF" evidence="5">
    <location>
        <begin position="251"/>
        <end position="384"/>
    </location>
</feature>
<dbReference type="SUPFAM" id="SSF55073">
    <property type="entry name" value="Nucleotide cyclase"/>
    <property type="match status" value="1"/>
</dbReference>
<evidence type="ECO:0000259" key="5">
    <source>
        <dbReference type="PROSITE" id="PS50887"/>
    </source>
</evidence>
<comment type="caution">
    <text evidence="6">The sequence shown here is derived from an EMBL/GenBank/DDBJ whole genome shotgun (WGS) entry which is preliminary data.</text>
</comment>
<dbReference type="InterPro" id="IPR029787">
    <property type="entry name" value="Nucleotide_cyclase"/>
</dbReference>
<dbReference type="InterPro" id="IPR000160">
    <property type="entry name" value="GGDEF_dom"/>
</dbReference>
<organism evidence="6 7">
    <name type="scientific">Thioalkalivibrio halophilus</name>
    <dbReference type="NCBI Taxonomy" id="252474"/>
    <lineage>
        <taxon>Bacteria</taxon>
        <taxon>Pseudomonadati</taxon>
        <taxon>Pseudomonadota</taxon>
        <taxon>Gammaproteobacteria</taxon>
        <taxon>Chromatiales</taxon>
        <taxon>Ectothiorhodospiraceae</taxon>
        <taxon>Thioalkalivibrio</taxon>
    </lineage>
</organism>
<dbReference type="CDD" id="cd01949">
    <property type="entry name" value="GGDEF"/>
    <property type="match status" value="1"/>
</dbReference>
<dbReference type="RefSeq" id="WP_077244478.1">
    <property type="nucleotide sequence ID" value="NZ_MUZR01000035.1"/>
</dbReference>
<dbReference type="EMBL" id="MUZR01000035">
    <property type="protein sequence ID" value="OOC09833.1"/>
    <property type="molecule type" value="Genomic_DNA"/>
</dbReference>
<evidence type="ECO:0000256" key="2">
    <source>
        <dbReference type="ARBA" id="ARBA00012528"/>
    </source>
</evidence>
<feature type="transmembrane region" description="Helical" evidence="4">
    <location>
        <begin position="163"/>
        <end position="181"/>
    </location>
</feature>
<protein>
    <recommendedName>
        <fullName evidence="2">diguanylate cyclase</fullName>
        <ecNumber evidence="2">2.7.7.65</ecNumber>
    </recommendedName>
</protein>
<dbReference type="Gene3D" id="3.30.70.270">
    <property type="match status" value="1"/>
</dbReference>
<dbReference type="InterPro" id="IPR043128">
    <property type="entry name" value="Rev_trsase/Diguanyl_cyclase"/>
</dbReference>
<feature type="transmembrane region" description="Helical" evidence="4">
    <location>
        <begin position="53"/>
        <end position="72"/>
    </location>
</feature>
<dbReference type="FunFam" id="3.30.70.270:FF:000001">
    <property type="entry name" value="Diguanylate cyclase domain protein"/>
    <property type="match status" value="1"/>
</dbReference>
<comment type="cofactor">
    <cofactor evidence="1">
        <name>Mg(2+)</name>
        <dbReference type="ChEBI" id="CHEBI:18420"/>
    </cofactor>
</comment>
<feature type="transmembrane region" description="Helical" evidence="4">
    <location>
        <begin position="78"/>
        <end position="97"/>
    </location>
</feature>
<keyword evidence="4" id="KW-0812">Transmembrane</keyword>
<keyword evidence="4" id="KW-1133">Transmembrane helix</keyword>
<gene>
    <name evidence="6" type="ORF">B1A74_09435</name>
</gene>
<sequence>MATEPEVPTEESSPASLRERLIRMNLPDLVHGGGHAPDFRETRADYIRRRIRPLALLLAIGLPLWLPLEFFLLDTPDALLTMILRLTGAGAGLVLWWSCRQDTGYRGTLWRLALLLAIPMTLYAMARFIINSDLESALASGYAFFPALTVAALAIFPLTLREGAFGSVVILAAYMAIEAAMGNLGRWDTLGNLWLLVLVAGVAVWAALSQLHMLLRLYRQATRDPLTGLFNRGALARRVRSQLEVGGGADAGLCVLLFDLDWFKRINDTHGHRAGDRVLEHFAALLQDELCDGGTPGRWGGEEFLAVLPYGDLERARALAERIRARLGAEPVDLFPADSLTVTASVGVACRQGDESLDALVQRADDALYAAKTAGRDCVRSAPVPT</sequence>
<feature type="transmembrane region" description="Helical" evidence="4">
    <location>
        <begin position="193"/>
        <end position="215"/>
    </location>
</feature>
<reference evidence="6 7" key="1">
    <citation type="submission" date="2017-02" db="EMBL/GenBank/DDBJ databases">
        <title>Genomic diversity within the haloalkaliphilic genus Thioalkalivibrio.</title>
        <authorList>
            <person name="Ahn A.-C."/>
            <person name="Meier-Kolthoff J."/>
            <person name="Overmars L."/>
            <person name="Richter M."/>
            <person name="Woyke T."/>
            <person name="Sorokin D.Y."/>
            <person name="Muyzer G."/>
        </authorList>
    </citation>
    <scope>NUCLEOTIDE SEQUENCE [LARGE SCALE GENOMIC DNA]</scope>
    <source>
        <strain evidence="6 7">HL17</strain>
    </source>
</reference>
<name>A0A1V2ZYC6_9GAMM</name>
<accession>A0A1V2ZYC6</accession>
<dbReference type="PANTHER" id="PTHR45138">
    <property type="entry name" value="REGULATORY COMPONENTS OF SENSORY TRANSDUCTION SYSTEM"/>
    <property type="match status" value="1"/>
</dbReference>
<dbReference type="PANTHER" id="PTHR45138:SF9">
    <property type="entry name" value="DIGUANYLATE CYCLASE DGCM-RELATED"/>
    <property type="match status" value="1"/>
</dbReference>
<feature type="transmembrane region" description="Helical" evidence="4">
    <location>
        <begin position="136"/>
        <end position="156"/>
    </location>
</feature>
<proteinExistence type="predicted"/>
<dbReference type="GO" id="GO:0052621">
    <property type="term" value="F:diguanylate cyclase activity"/>
    <property type="evidence" value="ECO:0007669"/>
    <property type="project" value="UniProtKB-EC"/>
</dbReference>
<dbReference type="AlphaFoldDB" id="A0A1V2ZYC6"/>
<dbReference type="PROSITE" id="PS50887">
    <property type="entry name" value="GGDEF"/>
    <property type="match status" value="1"/>
</dbReference>
<dbReference type="GO" id="GO:1902201">
    <property type="term" value="P:negative regulation of bacterial-type flagellum-dependent cell motility"/>
    <property type="evidence" value="ECO:0007669"/>
    <property type="project" value="TreeGrafter"/>
</dbReference>
<dbReference type="Proteomes" id="UP000189177">
    <property type="component" value="Unassembled WGS sequence"/>
</dbReference>
<keyword evidence="4" id="KW-0472">Membrane</keyword>
<dbReference type="SMART" id="SM00267">
    <property type="entry name" value="GGDEF"/>
    <property type="match status" value="1"/>
</dbReference>
<dbReference type="Pfam" id="PF00990">
    <property type="entry name" value="GGDEF"/>
    <property type="match status" value="1"/>
</dbReference>
<evidence type="ECO:0000256" key="3">
    <source>
        <dbReference type="ARBA" id="ARBA00034247"/>
    </source>
</evidence>
<evidence type="ECO:0000256" key="1">
    <source>
        <dbReference type="ARBA" id="ARBA00001946"/>
    </source>
</evidence>
<dbReference type="GO" id="GO:0043709">
    <property type="term" value="P:cell adhesion involved in single-species biofilm formation"/>
    <property type="evidence" value="ECO:0007669"/>
    <property type="project" value="TreeGrafter"/>
</dbReference>
<dbReference type="NCBIfam" id="TIGR00254">
    <property type="entry name" value="GGDEF"/>
    <property type="match status" value="1"/>
</dbReference>
<feature type="transmembrane region" description="Helical" evidence="4">
    <location>
        <begin position="109"/>
        <end position="130"/>
    </location>
</feature>
<dbReference type="GO" id="GO:0005886">
    <property type="term" value="C:plasma membrane"/>
    <property type="evidence" value="ECO:0007669"/>
    <property type="project" value="TreeGrafter"/>
</dbReference>
<evidence type="ECO:0000313" key="6">
    <source>
        <dbReference type="EMBL" id="OOC09833.1"/>
    </source>
</evidence>
<dbReference type="EC" id="2.7.7.65" evidence="2"/>
<evidence type="ECO:0000313" key="7">
    <source>
        <dbReference type="Proteomes" id="UP000189177"/>
    </source>
</evidence>
<comment type="catalytic activity">
    <reaction evidence="3">
        <text>2 GTP = 3',3'-c-di-GMP + 2 diphosphate</text>
        <dbReference type="Rhea" id="RHEA:24898"/>
        <dbReference type="ChEBI" id="CHEBI:33019"/>
        <dbReference type="ChEBI" id="CHEBI:37565"/>
        <dbReference type="ChEBI" id="CHEBI:58805"/>
        <dbReference type="EC" id="2.7.7.65"/>
    </reaction>
</comment>
<keyword evidence="7" id="KW-1185">Reference proteome</keyword>
<dbReference type="STRING" id="252474.B1A74_09435"/>
<dbReference type="InterPro" id="IPR050469">
    <property type="entry name" value="Diguanylate_Cyclase"/>
</dbReference>
<evidence type="ECO:0000256" key="4">
    <source>
        <dbReference type="SAM" id="Phobius"/>
    </source>
</evidence>
<dbReference type="OrthoDB" id="5296913at2"/>